<comment type="similarity">
    <text evidence="2">Belongs to the alkaline ceramidase family.</text>
</comment>
<dbReference type="PANTHER" id="PTHR46187:SF1">
    <property type="entry name" value="ALKALINE PHYTOCERAMIDASE"/>
    <property type="match status" value="1"/>
</dbReference>
<dbReference type="EMBL" id="KV441548">
    <property type="protein sequence ID" value="OAG12806.1"/>
    <property type="molecule type" value="Genomic_DNA"/>
</dbReference>
<keyword evidence="11" id="KW-1185">Reference proteome</keyword>
<evidence type="ECO:0000256" key="7">
    <source>
        <dbReference type="PIRSR" id="PIRSR608901-1"/>
    </source>
</evidence>
<evidence type="ECO:0000313" key="10">
    <source>
        <dbReference type="EMBL" id="OAG12806.1"/>
    </source>
</evidence>
<dbReference type="OrthoDB" id="187171at2759"/>
<comment type="cofactor">
    <cofactor evidence="8">
        <name>Zn(2+)</name>
        <dbReference type="ChEBI" id="CHEBI:29105"/>
    </cofactor>
</comment>
<dbReference type="GO" id="GO:0016811">
    <property type="term" value="F:hydrolase activity, acting on carbon-nitrogen (but not peptide) bonds, in linear amides"/>
    <property type="evidence" value="ECO:0007669"/>
    <property type="project" value="InterPro"/>
</dbReference>
<dbReference type="AlphaFoldDB" id="A0A177CZS8"/>
<dbReference type="GeneID" id="28757374"/>
<evidence type="ECO:0000256" key="9">
    <source>
        <dbReference type="SAM" id="Phobius"/>
    </source>
</evidence>
<feature type="binding site" evidence="8">
    <location>
        <position position="232"/>
    </location>
    <ligand>
        <name>Zn(2+)</name>
        <dbReference type="ChEBI" id="CHEBI:29105"/>
        <note>catalytic</note>
    </ligand>
</feature>
<evidence type="ECO:0000256" key="1">
    <source>
        <dbReference type="ARBA" id="ARBA00004141"/>
    </source>
</evidence>
<feature type="transmembrane region" description="Helical" evidence="9">
    <location>
        <begin position="125"/>
        <end position="141"/>
    </location>
</feature>
<dbReference type="PANTHER" id="PTHR46187">
    <property type="entry name" value="ALKALINE CERAMIDASE 3"/>
    <property type="match status" value="1"/>
</dbReference>
<dbReference type="Pfam" id="PF05875">
    <property type="entry name" value="Ceramidase"/>
    <property type="match status" value="1"/>
</dbReference>
<keyword evidence="7" id="KW-0106">Calcium</keyword>
<evidence type="ECO:0000256" key="5">
    <source>
        <dbReference type="ARBA" id="ARBA00022989"/>
    </source>
</evidence>
<protein>
    <submittedName>
        <fullName evidence="10">Alkaline ceramidase family protein</fullName>
    </submittedName>
</protein>
<evidence type="ECO:0000256" key="4">
    <source>
        <dbReference type="ARBA" id="ARBA00022801"/>
    </source>
</evidence>
<evidence type="ECO:0000256" key="6">
    <source>
        <dbReference type="ARBA" id="ARBA00023136"/>
    </source>
</evidence>
<sequence>MRWDYAEGPGHGAWGTPSSNFNFCEEDYVITHYIAEFVNTLTNLTYVIYGIHGLRRVSPRKDGGLFSTLAFPYWGLIGVGVLSAWFHATLNYHSQMGDDLSMFLAVGALLNQLQTFNQPLPTRRFRTLLIVGILIPVSVYHCWADELYVHQITFATMVLLCGREIRKLVRERVPNAEQRSKILSLANGGLATGLFGYFLWNIDEHFCERVTAVKHAIGLPWAFIFELHGWWHILTGIGAYVGMAVVEYLVTIEDGRTDKVEDGFVWPVSAVLRNLDAASSGKKTL</sequence>
<gene>
    <name evidence="10" type="ORF">CC84DRAFT_1080331</name>
</gene>
<comment type="subcellular location">
    <subcellularLocation>
        <location evidence="1">Membrane</location>
        <topology evidence="1">Multi-pass membrane protein</topology>
    </subcellularLocation>
</comment>
<evidence type="ECO:0000256" key="8">
    <source>
        <dbReference type="PIRSR" id="PIRSR608901-2"/>
    </source>
</evidence>
<accession>A0A177CZS8</accession>
<keyword evidence="7" id="KW-0479">Metal-binding</keyword>
<evidence type="ECO:0000256" key="3">
    <source>
        <dbReference type="ARBA" id="ARBA00022692"/>
    </source>
</evidence>
<dbReference type="GO" id="GO:0005789">
    <property type="term" value="C:endoplasmic reticulum membrane"/>
    <property type="evidence" value="ECO:0007669"/>
    <property type="project" value="TreeGrafter"/>
</dbReference>
<dbReference type="Proteomes" id="UP000077069">
    <property type="component" value="Unassembled WGS sequence"/>
</dbReference>
<keyword evidence="3 9" id="KW-0812">Transmembrane</keyword>
<keyword evidence="4" id="KW-0378">Hydrolase</keyword>
<keyword evidence="5 9" id="KW-1133">Transmembrane helix</keyword>
<organism evidence="10 11">
    <name type="scientific">Paraphaeosphaeria sporulosa</name>
    <dbReference type="NCBI Taxonomy" id="1460663"/>
    <lineage>
        <taxon>Eukaryota</taxon>
        <taxon>Fungi</taxon>
        <taxon>Dikarya</taxon>
        <taxon>Ascomycota</taxon>
        <taxon>Pezizomycotina</taxon>
        <taxon>Dothideomycetes</taxon>
        <taxon>Pleosporomycetidae</taxon>
        <taxon>Pleosporales</taxon>
        <taxon>Massarineae</taxon>
        <taxon>Didymosphaeriaceae</taxon>
        <taxon>Paraphaeosphaeria</taxon>
    </lineage>
</organism>
<feature type="binding site" evidence="7">
    <location>
        <position position="25"/>
    </location>
    <ligand>
        <name>Ca(2+)</name>
        <dbReference type="ChEBI" id="CHEBI:29108"/>
    </ligand>
</feature>
<dbReference type="RefSeq" id="XP_018043171.1">
    <property type="nucleotide sequence ID" value="XM_018173888.1"/>
</dbReference>
<name>A0A177CZS8_9PLEO</name>
<reference evidence="10 11" key="1">
    <citation type="submission" date="2016-05" db="EMBL/GenBank/DDBJ databases">
        <title>Comparative analysis of secretome profiles of manganese(II)-oxidizing ascomycete fungi.</title>
        <authorList>
            <consortium name="DOE Joint Genome Institute"/>
            <person name="Zeiner C.A."/>
            <person name="Purvine S.O."/>
            <person name="Zink E.M."/>
            <person name="Wu S."/>
            <person name="Pasa-Tolic L."/>
            <person name="Chaput D.L."/>
            <person name="Haridas S."/>
            <person name="Grigoriev I.V."/>
            <person name="Santelli C.M."/>
            <person name="Hansel C.M."/>
        </authorList>
    </citation>
    <scope>NUCLEOTIDE SEQUENCE [LARGE SCALE GENOMIC DNA]</scope>
    <source>
        <strain evidence="10 11">AP3s5-JAC2a</strain>
    </source>
</reference>
<proteinExistence type="inferred from homology"/>
<feature type="transmembrane region" description="Helical" evidence="9">
    <location>
        <begin position="65"/>
        <end position="86"/>
    </location>
</feature>
<dbReference type="STRING" id="1460663.A0A177CZS8"/>
<feature type="binding site" evidence="7">
    <location>
        <position position="36"/>
    </location>
    <ligand>
        <name>Ca(2+)</name>
        <dbReference type="ChEBI" id="CHEBI:29108"/>
    </ligand>
</feature>
<dbReference type="GO" id="GO:0046872">
    <property type="term" value="F:metal ion binding"/>
    <property type="evidence" value="ECO:0007669"/>
    <property type="project" value="UniProtKB-KW"/>
</dbReference>
<dbReference type="InterPro" id="IPR008901">
    <property type="entry name" value="ACER"/>
</dbReference>
<evidence type="ECO:0000256" key="2">
    <source>
        <dbReference type="ARBA" id="ARBA00009780"/>
    </source>
</evidence>
<keyword evidence="6 9" id="KW-0472">Membrane</keyword>
<feature type="transmembrane region" description="Helical" evidence="9">
    <location>
        <begin position="182"/>
        <end position="200"/>
    </location>
</feature>
<dbReference type="GO" id="GO:0046513">
    <property type="term" value="P:ceramide biosynthetic process"/>
    <property type="evidence" value="ECO:0007669"/>
    <property type="project" value="TreeGrafter"/>
</dbReference>
<dbReference type="InParanoid" id="A0A177CZS8"/>
<keyword evidence="8" id="KW-0862">Zinc</keyword>
<evidence type="ECO:0000313" key="11">
    <source>
        <dbReference type="Proteomes" id="UP000077069"/>
    </source>
</evidence>
<dbReference type="GO" id="GO:0046514">
    <property type="term" value="P:ceramide catabolic process"/>
    <property type="evidence" value="ECO:0007669"/>
    <property type="project" value="TreeGrafter"/>
</dbReference>
<feature type="transmembrane region" description="Helical" evidence="9">
    <location>
        <begin position="229"/>
        <end position="250"/>
    </location>
</feature>
<feature type="binding site" evidence="8">
    <location>
        <position position="228"/>
    </location>
    <ligand>
        <name>Zn(2+)</name>
        <dbReference type="ChEBI" id="CHEBI:29105"/>
        <note>catalytic</note>
    </ligand>
</feature>
<feature type="binding site" evidence="8">
    <location>
        <position position="87"/>
    </location>
    <ligand>
        <name>Zn(2+)</name>
        <dbReference type="ChEBI" id="CHEBI:29105"/>
        <note>catalytic</note>
    </ligand>
</feature>